<feature type="domain" description="Magnesium-protoporphyrin IX methyltransferase C-terminal" evidence="5">
    <location>
        <begin position="143"/>
        <end position="240"/>
    </location>
</feature>
<dbReference type="CDD" id="cd02440">
    <property type="entry name" value="AdoMet_MTases"/>
    <property type="match status" value="1"/>
</dbReference>
<dbReference type="InterPro" id="IPR007848">
    <property type="entry name" value="Small_mtfrase_dom"/>
</dbReference>
<dbReference type="EC" id="2.1.1.11" evidence="3"/>
<dbReference type="EMBL" id="VFSV01000005">
    <property type="protein sequence ID" value="TRD22588.1"/>
    <property type="molecule type" value="Genomic_DNA"/>
</dbReference>
<reference evidence="6 7" key="1">
    <citation type="submission" date="2019-06" db="EMBL/GenBank/DDBJ databases">
        <title>Paenimaribius caenipelagi gen. nov., sp. nov., isolated from a tidal flat.</title>
        <authorList>
            <person name="Yoon J.-H."/>
        </authorList>
    </citation>
    <scope>NUCLEOTIDE SEQUENCE [LARGE SCALE GENOMIC DNA]</scope>
    <source>
        <strain evidence="6 7">JBTF-M29</strain>
    </source>
</reference>
<proteinExistence type="predicted"/>
<dbReference type="GO" id="GO:0032259">
    <property type="term" value="P:methylation"/>
    <property type="evidence" value="ECO:0007669"/>
    <property type="project" value="UniProtKB-KW"/>
</dbReference>
<dbReference type="GO" id="GO:0046406">
    <property type="term" value="F:magnesium protoporphyrin IX methyltransferase activity"/>
    <property type="evidence" value="ECO:0007669"/>
    <property type="project" value="UniProtKB-UniRule"/>
</dbReference>
<keyword evidence="6" id="KW-0808">Transferase</keyword>
<dbReference type="PANTHER" id="PTHR43464:SF23">
    <property type="entry name" value="JUVENILE HORMONE ACID O-METHYLTRANSFERASE"/>
    <property type="match status" value="1"/>
</dbReference>
<evidence type="ECO:0000313" key="7">
    <source>
        <dbReference type="Proteomes" id="UP000318590"/>
    </source>
</evidence>
<evidence type="ECO:0000256" key="3">
    <source>
        <dbReference type="NCBIfam" id="TIGR02021"/>
    </source>
</evidence>
<dbReference type="InterPro" id="IPR010251">
    <property type="entry name" value="Mg_prot_MeTrfase"/>
</dbReference>
<dbReference type="RefSeq" id="WP_142833532.1">
    <property type="nucleotide sequence ID" value="NZ_VFSV01000005.1"/>
</dbReference>
<dbReference type="Gene3D" id="3.40.50.150">
    <property type="entry name" value="Vaccinia Virus protein VP39"/>
    <property type="match status" value="1"/>
</dbReference>
<dbReference type="OrthoDB" id="9765084at2"/>
<dbReference type="SUPFAM" id="SSF53335">
    <property type="entry name" value="S-adenosyl-L-methionine-dependent methyltransferases"/>
    <property type="match status" value="1"/>
</dbReference>
<feature type="domain" description="Methyltransferase small" evidence="4">
    <location>
        <begin position="58"/>
        <end position="142"/>
    </location>
</feature>
<dbReference type="PANTHER" id="PTHR43464">
    <property type="entry name" value="METHYLTRANSFERASE"/>
    <property type="match status" value="1"/>
</dbReference>
<evidence type="ECO:0000256" key="1">
    <source>
        <dbReference type="ARBA" id="ARBA00022603"/>
    </source>
</evidence>
<sequence>MGVQEHIQSPPNAAELDYGATRSRVTDYFDSHATETWERLTSDHEVSRIRQTVRAGRDRMRQILLSRLPDDLSGARVLDAGCGPGQLTTELARRGADVLAVDVSPRLLEIAQKRLPGGLPGRVLFAPGDMLDPHFGHFDHVIAMDSLIYYRASQIGTALSGLARRTAGKIVFTVAPRTPLLMAMWGMGQLFPRGDRSPTMVPHDPARLARALAGAGCPRSLTPVVRVHSGFYISTACEVTP</sequence>
<evidence type="ECO:0000256" key="2">
    <source>
        <dbReference type="ARBA" id="ARBA00022691"/>
    </source>
</evidence>
<name>A0A547Q877_9RHOB</name>
<evidence type="ECO:0000313" key="6">
    <source>
        <dbReference type="EMBL" id="TRD22588.1"/>
    </source>
</evidence>
<protein>
    <recommendedName>
        <fullName evidence="3">Magnesium protoporphyrin IX methyltransferase</fullName>
        <ecNumber evidence="3">2.1.1.11</ecNumber>
    </recommendedName>
</protein>
<evidence type="ECO:0000259" key="4">
    <source>
        <dbReference type="Pfam" id="PF05175"/>
    </source>
</evidence>
<gene>
    <name evidence="6" type="ORF">FEV53_04005</name>
</gene>
<dbReference type="InterPro" id="IPR029063">
    <property type="entry name" value="SAM-dependent_MTases_sf"/>
</dbReference>
<dbReference type="InterPro" id="IPR010940">
    <property type="entry name" value="Mg_prot_MeTrfase_C"/>
</dbReference>
<dbReference type="NCBIfam" id="TIGR02021">
    <property type="entry name" value="BchM-ChlM"/>
    <property type="match status" value="1"/>
</dbReference>
<evidence type="ECO:0000259" key="5">
    <source>
        <dbReference type="Pfam" id="PF07109"/>
    </source>
</evidence>
<comment type="caution">
    <text evidence="6">The sequence shown here is derived from an EMBL/GenBank/DDBJ whole genome shotgun (WGS) entry which is preliminary data.</text>
</comment>
<dbReference type="GO" id="GO:0015995">
    <property type="term" value="P:chlorophyll biosynthetic process"/>
    <property type="evidence" value="ECO:0007669"/>
    <property type="project" value="UniProtKB-UniRule"/>
</dbReference>
<keyword evidence="1 6" id="KW-0489">Methyltransferase</keyword>
<keyword evidence="7" id="KW-1185">Reference proteome</keyword>
<dbReference type="GO" id="GO:0010420">
    <property type="term" value="F:polyprenyldihydroxybenzoate methyltransferase activity"/>
    <property type="evidence" value="ECO:0007669"/>
    <property type="project" value="TreeGrafter"/>
</dbReference>
<dbReference type="AlphaFoldDB" id="A0A547Q877"/>
<dbReference type="Pfam" id="PF05175">
    <property type="entry name" value="MTS"/>
    <property type="match status" value="1"/>
</dbReference>
<dbReference type="Proteomes" id="UP000318590">
    <property type="component" value="Unassembled WGS sequence"/>
</dbReference>
<keyword evidence="2" id="KW-0949">S-adenosyl-L-methionine</keyword>
<dbReference type="Pfam" id="PF07109">
    <property type="entry name" value="Mg-por_mtran_C"/>
    <property type="match status" value="1"/>
</dbReference>
<accession>A0A547Q877</accession>
<organism evidence="6 7">
    <name type="scientific">Palleronia caenipelagi</name>
    <dbReference type="NCBI Taxonomy" id="2489174"/>
    <lineage>
        <taxon>Bacteria</taxon>
        <taxon>Pseudomonadati</taxon>
        <taxon>Pseudomonadota</taxon>
        <taxon>Alphaproteobacteria</taxon>
        <taxon>Rhodobacterales</taxon>
        <taxon>Roseobacteraceae</taxon>
        <taxon>Palleronia</taxon>
    </lineage>
</organism>
<dbReference type="PROSITE" id="PS51556">
    <property type="entry name" value="SAM_MT_MG_PIX"/>
    <property type="match status" value="1"/>
</dbReference>